<keyword evidence="1" id="KW-0143">Chaperone</keyword>
<feature type="region of interest" description="Disordered" evidence="2">
    <location>
        <begin position="161"/>
        <end position="182"/>
    </location>
</feature>
<reference evidence="3 4" key="1">
    <citation type="submission" date="2019-07" db="EMBL/GenBank/DDBJ databases">
        <title>De Novo Assembly of kiwifruit Actinidia rufa.</title>
        <authorList>
            <person name="Sugita-Konishi S."/>
            <person name="Sato K."/>
            <person name="Mori E."/>
            <person name="Abe Y."/>
            <person name="Kisaki G."/>
            <person name="Hamano K."/>
            <person name="Suezawa K."/>
            <person name="Otani M."/>
            <person name="Fukuda T."/>
            <person name="Manabe T."/>
            <person name="Gomi K."/>
            <person name="Tabuchi M."/>
            <person name="Akimitsu K."/>
            <person name="Kataoka I."/>
        </authorList>
    </citation>
    <scope>NUCLEOTIDE SEQUENCE [LARGE SCALE GENOMIC DNA]</scope>
    <source>
        <strain evidence="4">cv. Fuchu</strain>
    </source>
</reference>
<dbReference type="EMBL" id="BJWL01000027">
    <property type="protein sequence ID" value="GFZ19260.1"/>
    <property type="molecule type" value="Genomic_DNA"/>
</dbReference>
<evidence type="ECO:0000313" key="4">
    <source>
        <dbReference type="Proteomes" id="UP000585474"/>
    </source>
</evidence>
<accession>A0A7J0H831</accession>
<dbReference type="GO" id="GO:0009506">
    <property type="term" value="C:plasmodesma"/>
    <property type="evidence" value="ECO:0007669"/>
    <property type="project" value="TreeGrafter"/>
</dbReference>
<dbReference type="OrthoDB" id="1100735at2759"/>
<gene>
    <name evidence="3" type="ORF">Acr_27g0009990</name>
</gene>
<feature type="region of interest" description="Disordered" evidence="2">
    <location>
        <begin position="198"/>
        <end position="222"/>
    </location>
</feature>
<sequence>MDLLLKLDSIQGGDPMIRDGRRSISRDLIRFLEFIDGVSVKRNRVSTIALKSVRLGETGNKSRVFYSGQKIGAANFVDFAGDERELMEKQRNRGEKIRGIYRVNEDDDEEGIEIENPRISINGTMGSSHNRNGGLVKRHGGDQATVKKTVRFAENGNVSRVSITTHDPSSSEEDGSGSIDDERGLVDTLCREVQEIGGFSKGSENDDEEAHTEDGESAETNKFEIRGQYVDDDGDFVFSAPLPVKMESRTDLVKNRKVVRIAN</sequence>
<evidence type="ECO:0000256" key="1">
    <source>
        <dbReference type="ARBA" id="ARBA00023186"/>
    </source>
</evidence>
<dbReference type="InterPro" id="IPR040400">
    <property type="entry name" value="BAG5/6/7/8"/>
</dbReference>
<dbReference type="PANTHER" id="PTHR33322">
    <property type="entry name" value="BAG DOMAIN CONTAINING PROTEIN, EXPRESSED"/>
    <property type="match status" value="1"/>
</dbReference>
<protein>
    <submittedName>
        <fullName evidence="3">Calmodulin-binding protein-like protein</fullName>
    </submittedName>
</protein>
<evidence type="ECO:0000256" key="2">
    <source>
        <dbReference type="SAM" id="MobiDB-lite"/>
    </source>
</evidence>
<dbReference type="GO" id="GO:0006457">
    <property type="term" value="P:protein folding"/>
    <property type="evidence" value="ECO:0007669"/>
    <property type="project" value="TreeGrafter"/>
</dbReference>
<dbReference type="Proteomes" id="UP000585474">
    <property type="component" value="Unassembled WGS sequence"/>
</dbReference>
<comment type="caution">
    <text evidence="3">The sequence shown here is derived from an EMBL/GenBank/DDBJ whole genome shotgun (WGS) entry which is preliminary data.</text>
</comment>
<dbReference type="PANTHER" id="PTHR33322:SF18">
    <property type="entry name" value="BAG FAMILY MOLECULAR CHAPERONE REGULATOR 8, CHLOROPLASTIC"/>
    <property type="match status" value="1"/>
</dbReference>
<name>A0A7J0H831_9ERIC</name>
<organism evidence="3 4">
    <name type="scientific">Actinidia rufa</name>
    <dbReference type="NCBI Taxonomy" id="165716"/>
    <lineage>
        <taxon>Eukaryota</taxon>
        <taxon>Viridiplantae</taxon>
        <taxon>Streptophyta</taxon>
        <taxon>Embryophyta</taxon>
        <taxon>Tracheophyta</taxon>
        <taxon>Spermatophyta</taxon>
        <taxon>Magnoliopsida</taxon>
        <taxon>eudicotyledons</taxon>
        <taxon>Gunneridae</taxon>
        <taxon>Pentapetalae</taxon>
        <taxon>asterids</taxon>
        <taxon>Ericales</taxon>
        <taxon>Actinidiaceae</taxon>
        <taxon>Actinidia</taxon>
    </lineage>
</organism>
<dbReference type="AlphaFoldDB" id="A0A7J0H831"/>
<evidence type="ECO:0000313" key="3">
    <source>
        <dbReference type="EMBL" id="GFZ19260.1"/>
    </source>
</evidence>
<proteinExistence type="predicted"/>
<feature type="compositionally biased region" description="Acidic residues" evidence="2">
    <location>
        <begin position="205"/>
        <end position="217"/>
    </location>
</feature>
<keyword evidence="4" id="KW-1185">Reference proteome</keyword>